<feature type="chain" id="PRO_5028998028" evidence="1">
    <location>
        <begin position="23"/>
        <end position="234"/>
    </location>
</feature>
<accession>A0A7H0FVH0</accession>
<dbReference type="Proteomes" id="UP000516018">
    <property type="component" value="Chromosome"/>
</dbReference>
<reference evidence="2 3" key="1">
    <citation type="submission" date="2020-08" db="EMBL/GenBank/DDBJ databases">
        <title>Lysobacter sp. II4 sp. nov., isolated from soil.</title>
        <authorList>
            <person name="Woo C.Y."/>
            <person name="Kim J."/>
        </authorList>
    </citation>
    <scope>NUCLEOTIDE SEQUENCE [LARGE SCALE GENOMIC DNA]</scope>
    <source>
        <strain evidence="2 3">II4</strain>
    </source>
</reference>
<gene>
    <name evidence="2" type="ORF">H8B22_11070</name>
</gene>
<feature type="signal peptide" evidence="1">
    <location>
        <begin position="1"/>
        <end position="22"/>
    </location>
</feature>
<dbReference type="RefSeq" id="WP_187711479.1">
    <property type="nucleotide sequence ID" value="NZ_CP060820.1"/>
</dbReference>
<name>A0A7H0FVH0_9GAMM</name>
<evidence type="ECO:0000256" key="1">
    <source>
        <dbReference type="SAM" id="SignalP"/>
    </source>
</evidence>
<keyword evidence="3" id="KW-1185">Reference proteome</keyword>
<evidence type="ECO:0000313" key="3">
    <source>
        <dbReference type="Proteomes" id="UP000516018"/>
    </source>
</evidence>
<protein>
    <submittedName>
        <fullName evidence="2">Uncharacterized protein</fullName>
    </submittedName>
</protein>
<organism evidence="2 3">
    <name type="scientific">Agrilutibacter terrestris</name>
    <dbReference type="NCBI Taxonomy" id="2865112"/>
    <lineage>
        <taxon>Bacteria</taxon>
        <taxon>Pseudomonadati</taxon>
        <taxon>Pseudomonadota</taxon>
        <taxon>Gammaproteobacteria</taxon>
        <taxon>Lysobacterales</taxon>
        <taxon>Lysobacteraceae</taxon>
        <taxon>Agrilutibacter</taxon>
    </lineage>
</organism>
<dbReference type="EMBL" id="CP060820">
    <property type="protein sequence ID" value="QNP40036.1"/>
    <property type="molecule type" value="Genomic_DNA"/>
</dbReference>
<evidence type="ECO:0000313" key="2">
    <source>
        <dbReference type="EMBL" id="QNP40036.1"/>
    </source>
</evidence>
<proteinExistence type="predicted"/>
<sequence length="234" mass="25543">MNIFRIGLALLLSFSFQQAALAAESAALAPASVKVNDLTQDLQRSSQSIDSLDLIWWIPAEFWDVALANEQGMDEKTRRGFSDLFRTYTVVAAVKGQIGALGATSFESEADLRAKLQVLDAAGKAYRPIAADKLDRQLSLLIQVMRPMFKNLLGEMGDNLQFYAFPGKGGDGRRLADPLGNGTFKVGLGDETYSYRLPLGSLLVPRRDPGTGEVFPGSYRFNPYTGTELQAEAP</sequence>
<dbReference type="AlphaFoldDB" id="A0A7H0FVH0"/>
<dbReference type="KEGG" id="lsx:H8B22_11070"/>
<keyword evidence="1" id="KW-0732">Signal</keyword>